<dbReference type="Proteomes" id="UP000267606">
    <property type="component" value="Unassembled WGS sequence"/>
</dbReference>
<dbReference type="InterPro" id="IPR000742">
    <property type="entry name" value="EGF"/>
</dbReference>
<dbReference type="AlphaFoldDB" id="A0A183I394"/>
<feature type="domain" description="EGF-like" evidence="10">
    <location>
        <begin position="399"/>
        <end position="436"/>
    </location>
</feature>
<comment type="caution">
    <text evidence="7">Lacks conserved residue(s) required for the propagation of feature annotation.</text>
</comment>
<dbReference type="GO" id="GO:0005509">
    <property type="term" value="F:calcium ion binding"/>
    <property type="evidence" value="ECO:0007669"/>
    <property type="project" value="InterPro"/>
</dbReference>
<reference evidence="11 12" key="2">
    <citation type="submission" date="2018-11" db="EMBL/GenBank/DDBJ databases">
        <authorList>
            <consortium name="Pathogen Informatics"/>
        </authorList>
    </citation>
    <scope>NUCLEOTIDE SEQUENCE [LARGE SCALE GENOMIC DNA]</scope>
</reference>
<feature type="disulfide bond" evidence="8">
    <location>
        <begin position="368"/>
        <end position="395"/>
    </location>
</feature>
<keyword evidence="3" id="KW-0812">Transmembrane</keyword>
<gene>
    <name evidence="11" type="ORF">OFLC_LOCUS14206</name>
</gene>
<dbReference type="PROSITE" id="PS50025">
    <property type="entry name" value="LAM_G_DOMAIN"/>
    <property type="match status" value="1"/>
</dbReference>
<keyword evidence="2 7" id="KW-0245">EGF-like domain</keyword>
<dbReference type="PANTHER" id="PTHR15036">
    <property type="entry name" value="PIKACHURIN-LIKE PROTEIN"/>
    <property type="match status" value="1"/>
</dbReference>
<dbReference type="SMART" id="SM00181">
    <property type="entry name" value="EGF"/>
    <property type="match status" value="2"/>
</dbReference>
<evidence type="ECO:0000256" key="3">
    <source>
        <dbReference type="ARBA" id="ARBA00022692"/>
    </source>
</evidence>
<evidence type="ECO:0000256" key="4">
    <source>
        <dbReference type="ARBA" id="ARBA00022989"/>
    </source>
</evidence>
<dbReference type="PROSITE" id="PS50026">
    <property type="entry name" value="EGF_3"/>
    <property type="match status" value="2"/>
</dbReference>
<evidence type="ECO:0000256" key="6">
    <source>
        <dbReference type="ARBA" id="ARBA00023157"/>
    </source>
</evidence>
<dbReference type="FunFam" id="2.10.25.10:FF:000015">
    <property type="entry name" value="neurexin-1 isoform X1"/>
    <property type="match status" value="1"/>
</dbReference>
<evidence type="ECO:0000256" key="2">
    <source>
        <dbReference type="ARBA" id="ARBA00022536"/>
    </source>
</evidence>
<dbReference type="SMART" id="SM00179">
    <property type="entry name" value="EGF_CA"/>
    <property type="match status" value="1"/>
</dbReference>
<feature type="domain" description="EGF-like" evidence="10">
    <location>
        <begin position="24"/>
        <end position="61"/>
    </location>
</feature>
<keyword evidence="6 8" id="KW-1015">Disulfide bond</keyword>
<organism evidence="13">
    <name type="scientific">Onchocerca flexuosa</name>
    <dbReference type="NCBI Taxonomy" id="387005"/>
    <lineage>
        <taxon>Eukaryota</taxon>
        <taxon>Metazoa</taxon>
        <taxon>Ecdysozoa</taxon>
        <taxon>Nematoda</taxon>
        <taxon>Chromadorea</taxon>
        <taxon>Rhabditida</taxon>
        <taxon>Spirurina</taxon>
        <taxon>Spiruromorpha</taxon>
        <taxon>Filarioidea</taxon>
        <taxon>Onchocercidae</taxon>
        <taxon>Onchocerca</taxon>
    </lineage>
</organism>
<accession>A0A183I394</accession>
<proteinExistence type="predicted"/>
<dbReference type="InterPro" id="IPR013320">
    <property type="entry name" value="ConA-like_dom_sf"/>
</dbReference>
<dbReference type="STRING" id="387005.A0A183I394"/>
<dbReference type="EMBL" id="UZAJ01040674">
    <property type="protein sequence ID" value="VDP15961.1"/>
    <property type="molecule type" value="Genomic_DNA"/>
</dbReference>
<feature type="domain" description="Laminin G" evidence="9">
    <location>
        <begin position="261"/>
        <end position="395"/>
    </location>
</feature>
<dbReference type="SMART" id="SM00282">
    <property type="entry name" value="LamG"/>
    <property type="match status" value="2"/>
</dbReference>
<dbReference type="InterPro" id="IPR001791">
    <property type="entry name" value="Laminin_G"/>
</dbReference>
<evidence type="ECO:0000313" key="11">
    <source>
        <dbReference type="EMBL" id="VDP15961.1"/>
    </source>
</evidence>
<evidence type="ECO:0000256" key="7">
    <source>
        <dbReference type="PROSITE-ProRule" id="PRU00076"/>
    </source>
</evidence>
<reference evidence="13" key="1">
    <citation type="submission" date="2016-06" db="UniProtKB">
        <authorList>
            <consortium name="WormBaseParasite"/>
        </authorList>
    </citation>
    <scope>IDENTIFICATION</scope>
</reference>
<dbReference type="GO" id="GO:0016020">
    <property type="term" value="C:membrane"/>
    <property type="evidence" value="ECO:0007669"/>
    <property type="project" value="UniProtKB-SubCell"/>
</dbReference>
<dbReference type="CDD" id="cd00110">
    <property type="entry name" value="LamG"/>
    <property type="match status" value="2"/>
</dbReference>
<comment type="subcellular location">
    <subcellularLocation>
        <location evidence="1">Membrane</location>
    </subcellularLocation>
</comment>
<dbReference type="PROSITE" id="PS00010">
    <property type="entry name" value="ASX_HYDROXYL"/>
    <property type="match status" value="1"/>
</dbReference>
<keyword evidence="12" id="KW-1185">Reference proteome</keyword>
<name>A0A183I394_9BILA</name>
<evidence type="ECO:0000256" key="8">
    <source>
        <dbReference type="PROSITE-ProRule" id="PRU00122"/>
    </source>
</evidence>
<keyword evidence="5" id="KW-0472">Membrane</keyword>
<dbReference type="Gene3D" id="2.10.25.10">
    <property type="entry name" value="Laminin"/>
    <property type="match status" value="2"/>
</dbReference>
<dbReference type="Pfam" id="PF02210">
    <property type="entry name" value="Laminin_G_2"/>
    <property type="match status" value="2"/>
</dbReference>
<dbReference type="WBParaSite" id="OFLC_0001421401-mRNA-1">
    <property type="protein sequence ID" value="OFLC_0001421401-mRNA-1"/>
    <property type="gene ID" value="OFLC_0001421401"/>
</dbReference>
<dbReference type="InterPro" id="IPR000152">
    <property type="entry name" value="EGF-type_Asp/Asn_hydroxyl_site"/>
</dbReference>
<dbReference type="Pfam" id="PF00008">
    <property type="entry name" value="EGF"/>
    <property type="match status" value="1"/>
</dbReference>
<sequence>MEVSTYLRLRYSCGISQGCATNMNKDFCASSPCKNFGRCENGYNSFRCDCSVSAMEGRFCDKEPEFVDFSMDDAPSLLLPKSIESEAETIECKFRSSNERSVLLDTKSIKSPDHRILLLLIKGELELHLNFEDSHHVFNWGSNLNDDRIHTMRIKRRGEKLLLFLDGKWEHNYFLPSSKIVLDIDEIAAGHSLHLTSSSHFTARANSTLGERFRGQMIKMLFNDYDVLKSVRRRSSLENPLVKTIEIRERYKIRSRKAKYSSVSFKKPDAYAIINDERLANIGTNYRISFKFRTLSSSSLLLAFVTNSTHSRDSASLELFHGRIRYTYSFSSRTETVLSSALPDEQVLNDFKWHSVLVHQDVPGFHGCISSLRIGGEYLDILKDAKETSGVVKGCHASSYARCSSKQCLNRGKCIQKWNSIKCDCSMTTYSGERCDSR</sequence>
<dbReference type="CDD" id="cd00054">
    <property type="entry name" value="EGF_CA"/>
    <property type="match status" value="1"/>
</dbReference>
<evidence type="ECO:0000313" key="12">
    <source>
        <dbReference type="Proteomes" id="UP000267606"/>
    </source>
</evidence>
<dbReference type="SUPFAM" id="SSF49899">
    <property type="entry name" value="Concanavalin A-like lectins/glucanases"/>
    <property type="match status" value="2"/>
</dbReference>
<dbReference type="InterPro" id="IPR001881">
    <property type="entry name" value="EGF-like_Ca-bd_dom"/>
</dbReference>
<evidence type="ECO:0000259" key="9">
    <source>
        <dbReference type="PROSITE" id="PS50025"/>
    </source>
</evidence>
<dbReference type="PANTHER" id="PTHR15036:SF89">
    <property type="entry name" value="NEUREXIN 1, ISOFORM F"/>
    <property type="match status" value="1"/>
</dbReference>
<evidence type="ECO:0000256" key="5">
    <source>
        <dbReference type="ARBA" id="ARBA00023136"/>
    </source>
</evidence>
<dbReference type="InterPro" id="IPR050372">
    <property type="entry name" value="Neurexin-related_CASP"/>
</dbReference>
<dbReference type="Gene3D" id="2.60.120.200">
    <property type="match status" value="2"/>
</dbReference>
<dbReference type="SUPFAM" id="SSF57196">
    <property type="entry name" value="EGF/Laminin"/>
    <property type="match status" value="1"/>
</dbReference>
<keyword evidence="4" id="KW-1133">Transmembrane helix</keyword>
<protein>
    <submittedName>
        <fullName evidence="13">Neurexin-4</fullName>
    </submittedName>
</protein>
<evidence type="ECO:0000313" key="13">
    <source>
        <dbReference type="WBParaSite" id="OFLC_0001421401-mRNA-1"/>
    </source>
</evidence>
<evidence type="ECO:0000259" key="10">
    <source>
        <dbReference type="PROSITE" id="PS50026"/>
    </source>
</evidence>
<evidence type="ECO:0000256" key="1">
    <source>
        <dbReference type="ARBA" id="ARBA00004370"/>
    </source>
</evidence>